<keyword evidence="4" id="KW-1278">Translocase</keyword>
<proteinExistence type="predicted"/>
<dbReference type="RefSeq" id="WP_313792843.1">
    <property type="nucleotide sequence ID" value="NZ_CP102453.1"/>
</dbReference>
<dbReference type="Proteomes" id="UP001315967">
    <property type="component" value="Chromosome"/>
</dbReference>
<evidence type="ECO:0000259" key="5">
    <source>
        <dbReference type="PROSITE" id="PS50893"/>
    </source>
</evidence>
<keyword evidence="3 6" id="KW-0067">ATP-binding</keyword>
<dbReference type="SUPFAM" id="SSF52540">
    <property type="entry name" value="P-loop containing nucleoside triphosphate hydrolases"/>
    <property type="match status" value="1"/>
</dbReference>
<evidence type="ECO:0000256" key="2">
    <source>
        <dbReference type="ARBA" id="ARBA00022741"/>
    </source>
</evidence>
<dbReference type="GO" id="GO:0005524">
    <property type="term" value="F:ATP binding"/>
    <property type="evidence" value="ECO:0007669"/>
    <property type="project" value="UniProtKB-KW"/>
</dbReference>
<keyword evidence="1" id="KW-0813">Transport</keyword>
<name>A0ABY5P3T0_9LACT</name>
<dbReference type="Pfam" id="PF00005">
    <property type="entry name" value="ABC_tran"/>
    <property type="match status" value="1"/>
</dbReference>
<keyword evidence="7" id="KW-1185">Reference proteome</keyword>
<sequence>MFEVKNLNISYGNKNVLNDISFEVKKNDWFMILGPNGVGKSSLVNAISGSLSYEGTIKFKGIDIKNLPSKIKAQNIGILTQQHNVTYPYSVEEIVSLGRYAYRKSLFSSLSENDNMQIEEALLITGLNKYREDSILSLSGGELQRVFLAQVLAQDPKILILDEPANHLDLAYQEQIFTTISEWLQKDDRCVISIIHDLSVAKYYGNRGILLHNKQLIAKGNIEDVLESENLERAYRINVKSIMNERYGLWI</sequence>
<dbReference type="SMART" id="SM00382">
    <property type="entry name" value="AAA"/>
    <property type="match status" value="1"/>
</dbReference>
<dbReference type="EMBL" id="CP102453">
    <property type="protein sequence ID" value="UUX33342.1"/>
    <property type="molecule type" value="Genomic_DNA"/>
</dbReference>
<evidence type="ECO:0000256" key="4">
    <source>
        <dbReference type="ARBA" id="ARBA00022967"/>
    </source>
</evidence>
<evidence type="ECO:0000313" key="6">
    <source>
        <dbReference type="EMBL" id="UUX33342.1"/>
    </source>
</evidence>
<gene>
    <name evidence="6" type="ORF">NRE15_10580</name>
</gene>
<dbReference type="PROSITE" id="PS50893">
    <property type="entry name" value="ABC_TRANSPORTER_2"/>
    <property type="match status" value="1"/>
</dbReference>
<dbReference type="InterPro" id="IPR003593">
    <property type="entry name" value="AAA+_ATPase"/>
</dbReference>
<organism evidence="6 7">
    <name type="scientific">Fundicoccus culcitae</name>
    <dbReference type="NCBI Taxonomy" id="2969821"/>
    <lineage>
        <taxon>Bacteria</taxon>
        <taxon>Bacillati</taxon>
        <taxon>Bacillota</taxon>
        <taxon>Bacilli</taxon>
        <taxon>Lactobacillales</taxon>
        <taxon>Aerococcaceae</taxon>
        <taxon>Fundicoccus</taxon>
    </lineage>
</organism>
<dbReference type="Gene3D" id="3.40.50.300">
    <property type="entry name" value="P-loop containing nucleotide triphosphate hydrolases"/>
    <property type="match status" value="1"/>
</dbReference>
<dbReference type="PROSITE" id="PS00211">
    <property type="entry name" value="ABC_TRANSPORTER_1"/>
    <property type="match status" value="1"/>
</dbReference>
<dbReference type="PANTHER" id="PTHR42794:SF1">
    <property type="entry name" value="HEMIN IMPORT ATP-BINDING PROTEIN HMUV"/>
    <property type="match status" value="1"/>
</dbReference>
<accession>A0ABY5P3T0</accession>
<evidence type="ECO:0000313" key="7">
    <source>
        <dbReference type="Proteomes" id="UP001315967"/>
    </source>
</evidence>
<evidence type="ECO:0000256" key="3">
    <source>
        <dbReference type="ARBA" id="ARBA00022840"/>
    </source>
</evidence>
<evidence type="ECO:0000256" key="1">
    <source>
        <dbReference type="ARBA" id="ARBA00022448"/>
    </source>
</evidence>
<dbReference type="InterPro" id="IPR003439">
    <property type="entry name" value="ABC_transporter-like_ATP-bd"/>
</dbReference>
<dbReference type="InterPro" id="IPR017871">
    <property type="entry name" value="ABC_transporter-like_CS"/>
</dbReference>
<protein>
    <submittedName>
        <fullName evidence="6">ABC transporter ATP-binding protein</fullName>
    </submittedName>
</protein>
<dbReference type="PANTHER" id="PTHR42794">
    <property type="entry name" value="HEMIN IMPORT ATP-BINDING PROTEIN HMUV"/>
    <property type="match status" value="1"/>
</dbReference>
<keyword evidence="2" id="KW-0547">Nucleotide-binding</keyword>
<reference evidence="6 7" key="1">
    <citation type="submission" date="2022-08" db="EMBL/GenBank/DDBJ databases">
        <title>Aerococcaceae sp. nov isolated from spoiled eye mask.</title>
        <authorList>
            <person name="Zhou G."/>
            <person name="Xie X.-B."/>
            <person name="Shi Q.-S."/>
            <person name="Wang Y.-S."/>
            <person name="Wen X."/>
            <person name="Peng H."/>
            <person name="Yang X.-J."/>
            <person name="Tao H.-B."/>
            <person name="Huang X.-M."/>
        </authorList>
    </citation>
    <scope>NUCLEOTIDE SEQUENCE [LARGE SCALE GENOMIC DNA]</scope>
    <source>
        <strain evidence="7">DM20194951</strain>
    </source>
</reference>
<dbReference type="InterPro" id="IPR027417">
    <property type="entry name" value="P-loop_NTPase"/>
</dbReference>
<feature type="domain" description="ABC transporter" evidence="5">
    <location>
        <begin position="2"/>
        <end position="238"/>
    </location>
</feature>